<evidence type="ECO:0000256" key="2">
    <source>
        <dbReference type="SAM" id="MobiDB-lite"/>
    </source>
</evidence>
<dbReference type="Pfam" id="PF01425">
    <property type="entry name" value="Amidase"/>
    <property type="match status" value="1"/>
</dbReference>
<dbReference type="InterPro" id="IPR023631">
    <property type="entry name" value="Amidase_dom"/>
</dbReference>
<dbReference type="InterPro" id="IPR036928">
    <property type="entry name" value="AS_sf"/>
</dbReference>
<feature type="domain" description="Amidase" evidence="3">
    <location>
        <begin position="29"/>
        <end position="448"/>
    </location>
</feature>
<dbReference type="GO" id="GO:0003824">
    <property type="term" value="F:catalytic activity"/>
    <property type="evidence" value="ECO:0007669"/>
    <property type="project" value="InterPro"/>
</dbReference>
<accession>A0AAW9TWT5</accession>
<name>A0AAW9TWT5_RHIML</name>
<dbReference type="PANTHER" id="PTHR11895:SF7">
    <property type="entry name" value="GLUTAMYL-TRNA(GLN) AMIDOTRANSFERASE SUBUNIT A, MITOCHONDRIAL"/>
    <property type="match status" value="1"/>
</dbReference>
<sequence>MDSQTIGFMPAVELAELIRTKKISPVEYMSTLLVRIAELEPTLNAFAFLAADQAMDEARKAEAAVMSGGRIGRLHGVAVTIKDHSDTKDMPTQHGSKITAGDQPVNDAPLVERLRAEGAIVIGKTTVPEMGWTGVSRSPLTGITSNPWRPGYNAGASSAGAGAAAAAGFGPLHQGSDGAGSIRMPAHFCGIFGLKPSFGRVPNYPASAADMTTHNGPMTRTVSDSALMLEVMAGPHFLDYTTLEAGPTNYLARLRDGVKGKRIAYSPDLGFARVDPEVAQLVKAAAARFTELGAIVEEVSTPWAKDGPELIRFFWSAHLTSLSKYIPRWEVEMDPGLVACIRHSKNVSVEQYQEMRYRKLDYVANIHRWFQDWDFLLTPSASVTAFPAEKLMPDHWPTHPWDWIMWAEFSYPFNMSWNPAASVPCGFTSTGLPVGLQIVGKRFNDLGVLQAAAAFEQLQPWADKRPQL</sequence>
<dbReference type="RefSeq" id="WP_153350126.1">
    <property type="nucleotide sequence ID" value="NZ_WISR01000243.1"/>
</dbReference>
<dbReference type="InterPro" id="IPR000120">
    <property type="entry name" value="Amidase"/>
</dbReference>
<gene>
    <name evidence="4" type="ORF">GHK53_29700</name>
</gene>
<evidence type="ECO:0000259" key="3">
    <source>
        <dbReference type="Pfam" id="PF01425"/>
    </source>
</evidence>
<reference evidence="4 5" key="1">
    <citation type="journal article" date="2013" name="Genome Biol.">
        <title>Comparative genomics of the core and accessory genomes of 48 Sinorhizobium strains comprising five genospecies.</title>
        <authorList>
            <person name="Sugawara M."/>
            <person name="Epstein B."/>
            <person name="Badgley B.D."/>
            <person name="Unno T."/>
            <person name="Xu L."/>
            <person name="Reese J."/>
            <person name="Gyaneshwar P."/>
            <person name="Denny R."/>
            <person name="Mudge J."/>
            <person name="Bharti A.K."/>
            <person name="Farmer A.D."/>
            <person name="May G.D."/>
            <person name="Woodward J.E."/>
            <person name="Medigue C."/>
            <person name="Vallenet D."/>
            <person name="Lajus A."/>
            <person name="Rouy Z."/>
            <person name="Martinez-Vaz B."/>
            <person name="Tiffin P."/>
            <person name="Young N.D."/>
            <person name="Sadowsky M.J."/>
        </authorList>
    </citation>
    <scope>NUCLEOTIDE SEQUENCE [LARGE SCALE GENOMIC DNA]</scope>
    <source>
        <strain evidence="4 5">N6B1</strain>
    </source>
</reference>
<dbReference type="SUPFAM" id="SSF75304">
    <property type="entry name" value="Amidase signature (AS) enzymes"/>
    <property type="match status" value="1"/>
</dbReference>
<evidence type="ECO:0000256" key="1">
    <source>
        <dbReference type="ARBA" id="ARBA00009199"/>
    </source>
</evidence>
<proteinExistence type="inferred from homology"/>
<dbReference type="EMBL" id="WISR01000243">
    <property type="protein sequence ID" value="MQW36833.1"/>
    <property type="molecule type" value="Genomic_DNA"/>
</dbReference>
<dbReference type="Gene3D" id="3.90.1300.10">
    <property type="entry name" value="Amidase signature (AS) domain"/>
    <property type="match status" value="1"/>
</dbReference>
<feature type="region of interest" description="Disordered" evidence="2">
    <location>
        <begin position="85"/>
        <end position="104"/>
    </location>
</feature>
<comment type="similarity">
    <text evidence="1">Belongs to the amidase family.</text>
</comment>
<evidence type="ECO:0000313" key="5">
    <source>
        <dbReference type="Proteomes" id="UP000429484"/>
    </source>
</evidence>
<dbReference type="Proteomes" id="UP000429484">
    <property type="component" value="Unassembled WGS sequence"/>
</dbReference>
<dbReference type="AlphaFoldDB" id="A0AAW9TWT5"/>
<comment type="caution">
    <text evidence="4">The sequence shown here is derived from an EMBL/GenBank/DDBJ whole genome shotgun (WGS) entry which is preliminary data.</text>
</comment>
<organism evidence="4 5">
    <name type="scientific">Rhizobium meliloti</name>
    <name type="common">Ensifer meliloti</name>
    <name type="synonym">Sinorhizobium meliloti</name>
    <dbReference type="NCBI Taxonomy" id="382"/>
    <lineage>
        <taxon>Bacteria</taxon>
        <taxon>Pseudomonadati</taxon>
        <taxon>Pseudomonadota</taxon>
        <taxon>Alphaproteobacteria</taxon>
        <taxon>Hyphomicrobiales</taxon>
        <taxon>Rhizobiaceae</taxon>
        <taxon>Sinorhizobium/Ensifer group</taxon>
        <taxon>Sinorhizobium</taxon>
    </lineage>
</organism>
<protein>
    <submittedName>
        <fullName evidence="4">Amidase</fullName>
    </submittedName>
</protein>
<dbReference type="PANTHER" id="PTHR11895">
    <property type="entry name" value="TRANSAMIDASE"/>
    <property type="match status" value="1"/>
</dbReference>
<evidence type="ECO:0000313" key="4">
    <source>
        <dbReference type="EMBL" id="MQW36833.1"/>
    </source>
</evidence>